<keyword evidence="4" id="KW-1185">Reference proteome</keyword>
<sequence>MDVNTRTFHKEYLSSLEASREVAEDIVPYWNSLGVSELIIGQMELCLVEVVNNVFEHAYSNTEGDRFEAKSYLTPAQNLIIEISDFGHSMPSGVLEELLSADFVEPVADDPETWLQSKRGLKIIQELSDKLEYFSHQNRNTLKLQKSAS</sequence>
<evidence type="ECO:0000259" key="2">
    <source>
        <dbReference type="Pfam" id="PF13581"/>
    </source>
</evidence>
<dbReference type="GO" id="GO:0004674">
    <property type="term" value="F:protein serine/threonine kinase activity"/>
    <property type="evidence" value="ECO:0007669"/>
    <property type="project" value="UniProtKB-KW"/>
</dbReference>
<dbReference type="PANTHER" id="PTHR35526">
    <property type="entry name" value="ANTI-SIGMA-F FACTOR RSBW-RELATED"/>
    <property type="match status" value="1"/>
</dbReference>
<feature type="domain" description="Histidine kinase/HSP90-like ATPase" evidence="2">
    <location>
        <begin position="20"/>
        <end position="146"/>
    </location>
</feature>
<dbReference type="PANTHER" id="PTHR35526:SF3">
    <property type="entry name" value="ANTI-SIGMA-F FACTOR RSBW"/>
    <property type="match status" value="1"/>
</dbReference>
<dbReference type="Proteomes" id="UP000000753">
    <property type="component" value="Chromosome"/>
</dbReference>
<dbReference type="InterPro" id="IPR036890">
    <property type="entry name" value="HATPase_C_sf"/>
</dbReference>
<dbReference type="STRING" id="225849.swp_2167"/>
<keyword evidence="1" id="KW-0808">Transferase</keyword>
<dbReference type="InterPro" id="IPR003594">
    <property type="entry name" value="HATPase_dom"/>
</dbReference>
<dbReference type="KEGG" id="swp:swp_2167"/>
<organism evidence="3 4">
    <name type="scientific">Shewanella piezotolerans (strain WP3 / JCM 13877)</name>
    <dbReference type="NCBI Taxonomy" id="225849"/>
    <lineage>
        <taxon>Bacteria</taxon>
        <taxon>Pseudomonadati</taxon>
        <taxon>Pseudomonadota</taxon>
        <taxon>Gammaproteobacteria</taxon>
        <taxon>Alteromonadales</taxon>
        <taxon>Shewanellaceae</taxon>
        <taxon>Shewanella</taxon>
    </lineage>
</organism>
<dbReference type="AlphaFoldDB" id="B8CLZ4"/>
<evidence type="ECO:0000313" key="3">
    <source>
        <dbReference type="EMBL" id="ACJ28918.1"/>
    </source>
</evidence>
<protein>
    <submittedName>
        <fullName evidence="3">Anti-sigma F factor antagonist, putative</fullName>
    </submittedName>
</protein>
<dbReference type="HOGENOM" id="CLU_1766760_0_0_6"/>
<evidence type="ECO:0000256" key="1">
    <source>
        <dbReference type="ARBA" id="ARBA00022527"/>
    </source>
</evidence>
<dbReference type="Gene3D" id="3.30.565.10">
    <property type="entry name" value="Histidine kinase-like ATPase, C-terminal domain"/>
    <property type="match status" value="1"/>
</dbReference>
<keyword evidence="1" id="KW-0723">Serine/threonine-protein kinase</keyword>
<gene>
    <name evidence="3" type="ordered locus">swp_2167</name>
</gene>
<accession>B8CLZ4</accession>
<dbReference type="eggNOG" id="COG2172">
    <property type="taxonomic scope" value="Bacteria"/>
</dbReference>
<dbReference type="CDD" id="cd16936">
    <property type="entry name" value="HATPase_RsbW-like"/>
    <property type="match status" value="1"/>
</dbReference>
<dbReference type="RefSeq" id="WP_020912280.1">
    <property type="nucleotide sequence ID" value="NC_011566.1"/>
</dbReference>
<dbReference type="SUPFAM" id="SSF55874">
    <property type="entry name" value="ATPase domain of HSP90 chaperone/DNA topoisomerase II/histidine kinase"/>
    <property type="match status" value="1"/>
</dbReference>
<evidence type="ECO:0000313" key="4">
    <source>
        <dbReference type="Proteomes" id="UP000000753"/>
    </source>
</evidence>
<keyword evidence="1" id="KW-0418">Kinase</keyword>
<name>B8CLZ4_SHEPW</name>
<dbReference type="EMBL" id="CP000472">
    <property type="protein sequence ID" value="ACJ28918.1"/>
    <property type="molecule type" value="Genomic_DNA"/>
</dbReference>
<dbReference type="InterPro" id="IPR050267">
    <property type="entry name" value="Anti-sigma-factor_SerPK"/>
</dbReference>
<reference evidence="3 4" key="1">
    <citation type="journal article" date="2008" name="PLoS ONE">
        <title>Environmental adaptation: genomic analysis of the piezotolerant and psychrotolerant deep-sea iron reducing bacterium Shewanella piezotolerans WP3.</title>
        <authorList>
            <person name="Wang F."/>
            <person name="Wang J."/>
            <person name="Jian H."/>
            <person name="Zhang B."/>
            <person name="Li S."/>
            <person name="Wang F."/>
            <person name="Zeng X."/>
            <person name="Gao L."/>
            <person name="Bartlett D.H."/>
            <person name="Yu J."/>
            <person name="Hu S."/>
            <person name="Xiao X."/>
        </authorList>
    </citation>
    <scope>NUCLEOTIDE SEQUENCE [LARGE SCALE GENOMIC DNA]</scope>
    <source>
        <strain evidence="4">WP3 / JCM 13877</strain>
    </source>
</reference>
<dbReference type="Pfam" id="PF13581">
    <property type="entry name" value="HATPase_c_2"/>
    <property type="match status" value="1"/>
</dbReference>
<proteinExistence type="predicted"/>